<protein>
    <submittedName>
        <fullName evidence="1">Uncharacterized protein</fullName>
    </submittedName>
</protein>
<comment type="caution">
    <text evidence="1">The sequence shown here is derived from an EMBL/GenBank/DDBJ whole genome shotgun (WGS) entry which is preliminary data.</text>
</comment>
<dbReference type="EMBL" id="BAABET010000005">
    <property type="protein sequence ID" value="GAA4315496.1"/>
    <property type="molecule type" value="Genomic_DNA"/>
</dbReference>
<gene>
    <name evidence="1" type="ORF">GCM10023086_37360</name>
</gene>
<name>A0ABP8G1S7_9ACTN</name>
<organism evidence="1 2">
    <name type="scientific">Streptomyces venetus</name>
    <dbReference type="NCBI Taxonomy" id="1701086"/>
    <lineage>
        <taxon>Bacteria</taxon>
        <taxon>Bacillati</taxon>
        <taxon>Actinomycetota</taxon>
        <taxon>Actinomycetes</taxon>
        <taxon>Kitasatosporales</taxon>
        <taxon>Streptomycetaceae</taxon>
        <taxon>Streptomyces</taxon>
    </lineage>
</organism>
<sequence>MEFGERSRGLVTYGGHGAIQTRVRGASQECERRTRCHRRVGGVTAVSITLETGLDRLPPTDR</sequence>
<evidence type="ECO:0000313" key="1">
    <source>
        <dbReference type="EMBL" id="GAA4315496.1"/>
    </source>
</evidence>
<accession>A0ABP8G1S7</accession>
<reference evidence="2" key="1">
    <citation type="journal article" date="2019" name="Int. J. Syst. Evol. Microbiol.">
        <title>The Global Catalogue of Microorganisms (GCM) 10K type strain sequencing project: providing services to taxonomists for standard genome sequencing and annotation.</title>
        <authorList>
            <consortium name="The Broad Institute Genomics Platform"/>
            <consortium name="The Broad Institute Genome Sequencing Center for Infectious Disease"/>
            <person name="Wu L."/>
            <person name="Ma J."/>
        </authorList>
    </citation>
    <scope>NUCLEOTIDE SEQUENCE [LARGE SCALE GENOMIC DNA]</scope>
    <source>
        <strain evidence="2">JCM 31290</strain>
    </source>
</reference>
<keyword evidence="2" id="KW-1185">Reference proteome</keyword>
<proteinExistence type="predicted"/>
<dbReference type="Proteomes" id="UP001501115">
    <property type="component" value="Unassembled WGS sequence"/>
</dbReference>
<evidence type="ECO:0000313" key="2">
    <source>
        <dbReference type="Proteomes" id="UP001501115"/>
    </source>
</evidence>